<name>A0A2U8UIX1_9CAUD</name>
<proteinExistence type="predicted"/>
<dbReference type="KEGG" id="vg:54992091"/>
<sequence>MAGVDITEDLRIYPILAELNACLCAALGDGSPCFCGVLVGPDTPVEYVGECEDGDGEASCGAAYVSLTGAYQTERFPEPLQYPTCNAVMAYNISVGVLRCTPIGEEDGGPISPEELERITLRALSDMKAIRQAIQCCFMRAFPKVKVVMGVFTPIPSEGGVVGGEWPIIVREDIEV</sequence>
<dbReference type="Proteomes" id="UP000246630">
    <property type="component" value="Segment"/>
</dbReference>
<dbReference type="RefSeq" id="YP_009801573.1">
    <property type="nucleotide sequence ID" value="NC_047973.1"/>
</dbReference>
<dbReference type="EMBL" id="MH153803">
    <property type="protein sequence ID" value="AWN03548.1"/>
    <property type="molecule type" value="Genomic_DNA"/>
</dbReference>
<dbReference type="GeneID" id="54992091"/>
<evidence type="ECO:0000313" key="2">
    <source>
        <dbReference type="Proteomes" id="UP000246630"/>
    </source>
</evidence>
<accession>A0A2U8UIX1</accession>
<protein>
    <submittedName>
        <fullName evidence="1">Uncharacterized protein</fullName>
    </submittedName>
</protein>
<gene>
    <name evidence="1" type="primary">31</name>
    <name evidence="1" type="ORF">PBI_HYPERION_31</name>
</gene>
<reference evidence="1 2" key="1">
    <citation type="submission" date="2018-03" db="EMBL/GenBank/DDBJ databases">
        <authorList>
            <person name="Stanton A.-C.J."/>
            <person name="Garlena R.A."/>
            <person name="Russell D.A."/>
            <person name="Pope W.H."/>
            <person name="Jacobs-Sera D."/>
            <person name="Hatfull G.F."/>
        </authorList>
    </citation>
    <scope>NUCLEOTIDE SEQUENCE [LARGE SCALE GENOMIC DNA]</scope>
</reference>
<keyword evidence="2" id="KW-1185">Reference proteome</keyword>
<evidence type="ECO:0000313" key="1">
    <source>
        <dbReference type="EMBL" id="AWN03548.1"/>
    </source>
</evidence>
<organism evidence="1 2">
    <name type="scientific">Microbacterium phage Hyperion</name>
    <dbReference type="NCBI Taxonomy" id="2182354"/>
    <lineage>
        <taxon>Viruses</taxon>
        <taxon>Duplodnaviria</taxon>
        <taxon>Heunggongvirae</taxon>
        <taxon>Uroviricota</taxon>
        <taxon>Caudoviricetes</taxon>
        <taxon>Squashvirus</taxon>
        <taxon>Squashvirus hyperion</taxon>
    </lineage>
</organism>